<gene>
    <name evidence="2" type="ORF">NSA47_04775</name>
</gene>
<keyword evidence="3" id="KW-1185">Reference proteome</keyword>
<evidence type="ECO:0000313" key="3">
    <source>
        <dbReference type="Proteomes" id="UP001205748"/>
    </source>
</evidence>
<dbReference type="SUPFAM" id="SSF53474">
    <property type="entry name" value="alpha/beta-Hydrolases"/>
    <property type="match status" value="1"/>
</dbReference>
<dbReference type="GO" id="GO:0016787">
    <property type="term" value="F:hydrolase activity"/>
    <property type="evidence" value="ECO:0007669"/>
    <property type="project" value="UniProtKB-KW"/>
</dbReference>
<dbReference type="Gene3D" id="3.40.50.1820">
    <property type="entry name" value="alpha/beta hydrolase"/>
    <property type="match status" value="1"/>
</dbReference>
<dbReference type="InterPro" id="IPR022742">
    <property type="entry name" value="Hydrolase_4"/>
</dbReference>
<dbReference type="PANTHER" id="PTHR11614">
    <property type="entry name" value="PHOSPHOLIPASE-RELATED"/>
    <property type="match status" value="1"/>
</dbReference>
<name>A0AAE3HD97_9FIRM</name>
<keyword evidence="2" id="KW-0378">Hydrolase</keyword>
<dbReference type="RefSeq" id="WP_257529775.1">
    <property type="nucleotide sequence ID" value="NZ_JANKAS010000003.1"/>
</dbReference>
<evidence type="ECO:0000259" key="1">
    <source>
        <dbReference type="Pfam" id="PF12146"/>
    </source>
</evidence>
<dbReference type="AlphaFoldDB" id="A0AAE3HD97"/>
<reference evidence="2" key="1">
    <citation type="submission" date="2022-07" db="EMBL/GenBank/DDBJ databases">
        <title>Enhanced cultured diversity of the mouse gut microbiota enables custom-made synthetic communities.</title>
        <authorList>
            <person name="Afrizal A."/>
        </authorList>
    </citation>
    <scope>NUCLEOTIDE SEQUENCE</scope>
    <source>
        <strain evidence="2">DSM 28593</strain>
    </source>
</reference>
<proteinExistence type="predicted"/>
<feature type="domain" description="Serine aminopeptidase S33" evidence="1">
    <location>
        <begin position="28"/>
        <end position="292"/>
    </location>
</feature>
<dbReference type="Proteomes" id="UP001205748">
    <property type="component" value="Unassembled WGS sequence"/>
</dbReference>
<sequence>MKCTDFIFQGKDGKSLQGYRWSGKDSVEPKAIIQISHGMMEQGQNYEDFSHPLVEADYVVYANDHRGHGRNVKTIDELGYFAEKGGWNIAVGDMRQLTKIIQRDYPQKPIYLFGYSLGSLLVRDYITHCPQSVVGVILCGTHGGIGGWNVIAMTALKWMMKWKGKKMISPFLNQLSLGNSQGLLPLSHIPIPSKPIKNIPPINSMDSVFYRQHYKISFYYDLLYGLKKVCDPKVIHAVPKDLPIYLFSGEKDPVGDHTKGVLKVYHSYLKAGMKNVYCRFYKNVGHEIYNESNKSMVFKDLIEWLEDNAPNIKK</sequence>
<dbReference type="InterPro" id="IPR051044">
    <property type="entry name" value="MAG_DAG_Lipase"/>
</dbReference>
<comment type="caution">
    <text evidence="2">The sequence shown here is derived from an EMBL/GenBank/DDBJ whole genome shotgun (WGS) entry which is preliminary data.</text>
</comment>
<organism evidence="2 3">
    <name type="scientific">Irregularibacter muris</name>
    <dbReference type="NCBI Taxonomy" id="1796619"/>
    <lineage>
        <taxon>Bacteria</taxon>
        <taxon>Bacillati</taxon>
        <taxon>Bacillota</taxon>
        <taxon>Clostridia</taxon>
        <taxon>Eubacteriales</taxon>
        <taxon>Eubacteriaceae</taxon>
        <taxon>Irregularibacter</taxon>
    </lineage>
</organism>
<dbReference type="InterPro" id="IPR029058">
    <property type="entry name" value="AB_hydrolase_fold"/>
</dbReference>
<protein>
    <submittedName>
        <fullName evidence="2">Alpha/beta hydrolase</fullName>
    </submittedName>
</protein>
<dbReference type="EMBL" id="JANKAS010000003">
    <property type="protein sequence ID" value="MCR1898302.1"/>
    <property type="molecule type" value="Genomic_DNA"/>
</dbReference>
<dbReference type="Pfam" id="PF12146">
    <property type="entry name" value="Hydrolase_4"/>
    <property type="match status" value="1"/>
</dbReference>
<accession>A0AAE3HD97</accession>
<evidence type="ECO:0000313" key="2">
    <source>
        <dbReference type="EMBL" id="MCR1898302.1"/>
    </source>
</evidence>